<gene>
    <name evidence="1" type="ORF">BpHYR1_006557</name>
</gene>
<organism evidence="1 2">
    <name type="scientific">Brachionus plicatilis</name>
    <name type="common">Marine rotifer</name>
    <name type="synonym">Brachionus muelleri</name>
    <dbReference type="NCBI Taxonomy" id="10195"/>
    <lineage>
        <taxon>Eukaryota</taxon>
        <taxon>Metazoa</taxon>
        <taxon>Spiralia</taxon>
        <taxon>Gnathifera</taxon>
        <taxon>Rotifera</taxon>
        <taxon>Eurotatoria</taxon>
        <taxon>Monogononta</taxon>
        <taxon>Pseudotrocha</taxon>
        <taxon>Ploima</taxon>
        <taxon>Brachionidae</taxon>
        <taxon>Brachionus</taxon>
    </lineage>
</organism>
<dbReference type="AlphaFoldDB" id="A0A3M7SZU6"/>
<dbReference type="EMBL" id="REGN01000559">
    <property type="protein sequence ID" value="RNA41100.1"/>
    <property type="molecule type" value="Genomic_DNA"/>
</dbReference>
<sequence length="112" mass="12981">MYRSTFKIILASSNIEYSLNNPMVKKSKIGAIKIRTPKNRFSEPNRLEDCTVYMNYFYFGSGLSNRVYYISLKVATNDKRISLTFVLTIKTKKPRQTYNESSVATMNNADRN</sequence>
<accession>A0A3M7SZU6</accession>
<name>A0A3M7SZU6_BRAPC</name>
<dbReference type="Proteomes" id="UP000276133">
    <property type="component" value="Unassembled WGS sequence"/>
</dbReference>
<reference evidence="1 2" key="1">
    <citation type="journal article" date="2018" name="Sci. Rep.">
        <title>Genomic signatures of local adaptation to the degree of environmental predictability in rotifers.</title>
        <authorList>
            <person name="Franch-Gras L."/>
            <person name="Hahn C."/>
            <person name="Garcia-Roger E.M."/>
            <person name="Carmona M.J."/>
            <person name="Serra M."/>
            <person name="Gomez A."/>
        </authorList>
    </citation>
    <scope>NUCLEOTIDE SEQUENCE [LARGE SCALE GENOMIC DNA]</scope>
    <source>
        <strain evidence="1">HYR1</strain>
    </source>
</reference>
<protein>
    <submittedName>
        <fullName evidence="1">Uncharacterized protein</fullName>
    </submittedName>
</protein>
<evidence type="ECO:0000313" key="2">
    <source>
        <dbReference type="Proteomes" id="UP000276133"/>
    </source>
</evidence>
<proteinExistence type="predicted"/>
<keyword evidence="2" id="KW-1185">Reference proteome</keyword>
<evidence type="ECO:0000313" key="1">
    <source>
        <dbReference type="EMBL" id="RNA41100.1"/>
    </source>
</evidence>
<comment type="caution">
    <text evidence="1">The sequence shown here is derived from an EMBL/GenBank/DDBJ whole genome shotgun (WGS) entry which is preliminary data.</text>
</comment>